<dbReference type="Proteomes" id="UP000049495">
    <property type="component" value="Unassembled WGS sequence"/>
</dbReference>
<evidence type="ECO:0000313" key="2">
    <source>
        <dbReference type="EMBL" id="CDT32505.1"/>
    </source>
</evidence>
<gene>
    <name evidence="2" type="ORF">VCR5J5_240311</name>
</gene>
<dbReference type="AlphaFoldDB" id="A0A822N005"/>
<feature type="compositionally biased region" description="Basic and acidic residues" evidence="1">
    <location>
        <begin position="9"/>
        <end position="19"/>
    </location>
</feature>
<evidence type="ECO:0000256" key="1">
    <source>
        <dbReference type="SAM" id="MobiDB-lite"/>
    </source>
</evidence>
<reference evidence="3" key="1">
    <citation type="submission" date="2014-06" db="EMBL/GenBank/DDBJ databases">
        <authorList>
            <person name="Le Roux Frederique"/>
        </authorList>
    </citation>
    <scope>NUCLEOTIDE SEQUENCE [LARGE SCALE GENOMIC DNA]</scope>
    <source>
        <strain evidence="3">J5-5</strain>
    </source>
</reference>
<organism evidence="2 3">
    <name type="scientific">Vibrio crassostreae</name>
    <dbReference type="NCBI Taxonomy" id="246167"/>
    <lineage>
        <taxon>Bacteria</taxon>
        <taxon>Pseudomonadati</taxon>
        <taxon>Pseudomonadota</taxon>
        <taxon>Gammaproteobacteria</taxon>
        <taxon>Vibrionales</taxon>
        <taxon>Vibrionaceae</taxon>
        <taxon>Vibrio</taxon>
    </lineage>
</organism>
<sequence>MWGMFSKLSEADASHRNSSECESSAAESFQNRRLLPVMI</sequence>
<feature type="region of interest" description="Disordered" evidence="1">
    <location>
        <begin position="1"/>
        <end position="39"/>
    </location>
</feature>
<evidence type="ECO:0000313" key="3">
    <source>
        <dbReference type="Proteomes" id="UP000049495"/>
    </source>
</evidence>
<comment type="caution">
    <text evidence="2">The sequence shown here is derived from an EMBL/GenBank/DDBJ whole genome shotgun (WGS) entry which is preliminary data.</text>
</comment>
<protein>
    <submittedName>
        <fullName evidence="2">Uncharacterized protein</fullName>
    </submittedName>
</protein>
<proteinExistence type="predicted"/>
<name>A0A822N005_9VIBR</name>
<accession>A0A822N005</accession>
<dbReference type="EMBL" id="CCJV01000083">
    <property type="protein sequence ID" value="CDT32505.1"/>
    <property type="molecule type" value="Genomic_DNA"/>
</dbReference>